<dbReference type="RefSeq" id="WP_132679511.1">
    <property type="nucleotide sequence ID" value="NZ_SMKS01000087.1"/>
</dbReference>
<dbReference type="GO" id="GO:0008168">
    <property type="term" value="F:methyltransferase activity"/>
    <property type="evidence" value="ECO:0007669"/>
    <property type="project" value="UniProtKB-KW"/>
</dbReference>
<dbReference type="SUPFAM" id="SSF53335">
    <property type="entry name" value="S-adenosyl-L-methionine-dependent methyltransferases"/>
    <property type="match status" value="1"/>
</dbReference>
<protein>
    <submittedName>
        <fullName evidence="2">Class I SAM-dependent methyltransferase</fullName>
    </submittedName>
</protein>
<dbReference type="Proteomes" id="UP000295674">
    <property type="component" value="Unassembled WGS sequence"/>
</dbReference>
<dbReference type="PANTHER" id="PTHR43861">
    <property type="entry name" value="TRANS-ACONITATE 2-METHYLTRANSFERASE-RELATED"/>
    <property type="match status" value="1"/>
</dbReference>
<keyword evidence="3" id="KW-1185">Reference proteome</keyword>
<comment type="caution">
    <text evidence="2">The sequence shown here is derived from an EMBL/GenBank/DDBJ whole genome shotgun (WGS) entry which is preliminary data.</text>
</comment>
<evidence type="ECO:0000256" key="1">
    <source>
        <dbReference type="SAM" id="MobiDB-lite"/>
    </source>
</evidence>
<dbReference type="InterPro" id="IPR029063">
    <property type="entry name" value="SAM-dependent_MTases_sf"/>
</dbReference>
<accession>A0A4V2Y9I7</accession>
<dbReference type="AlphaFoldDB" id="A0A4V2Y9I7"/>
<organism evidence="2 3">
    <name type="scientific">Saccharopolyspora terrae</name>
    <dbReference type="NCBI Taxonomy" id="2530384"/>
    <lineage>
        <taxon>Bacteria</taxon>
        <taxon>Bacillati</taxon>
        <taxon>Actinomycetota</taxon>
        <taxon>Actinomycetes</taxon>
        <taxon>Pseudonocardiales</taxon>
        <taxon>Pseudonocardiaceae</taxon>
        <taxon>Saccharopolyspora</taxon>
    </lineage>
</organism>
<sequence>MQEHTARRARETSRKNPGYGETIFPVTSTAEEADRLDSQTEVLDQFTTQTLTEIGISEGLRCLEVGAGTGTIALWMSRLGADVTALDRDLRFLDYIGTDNNVTWLAGDITHDEQDPAFKPGFDIIHARMVVAWTHNRPDVITRLTAWLNTGGRLVIGDPVLPPNMADPIYKKTMDRCFNLVEKVSGADFSCGWSLPAEMNRAGLRDIGCRVEFPPIYGGNAWAQSHIKSLRLVVETAAVDAVAAPERIQEHEVNSFNDYLSNPSTADLGLGIYYAWGTA</sequence>
<dbReference type="GO" id="GO:0032259">
    <property type="term" value="P:methylation"/>
    <property type="evidence" value="ECO:0007669"/>
    <property type="project" value="UniProtKB-KW"/>
</dbReference>
<gene>
    <name evidence="2" type="ORF">E1181_28490</name>
</gene>
<dbReference type="OrthoDB" id="3469983at2"/>
<evidence type="ECO:0000313" key="2">
    <source>
        <dbReference type="EMBL" id="TDC99945.1"/>
    </source>
</evidence>
<proteinExistence type="predicted"/>
<keyword evidence="2" id="KW-0489">Methyltransferase</keyword>
<name>A0A4V2Y9I7_9PSEU</name>
<keyword evidence="2" id="KW-0808">Transferase</keyword>
<feature type="region of interest" description="Disordered" evidence="1">
    <location>
        <begin position="1"/>
        <end position="23"/>
    </location>
</feature>
<reference evidence="2 3" key="1">
    <citation type="submission" date="2019-03" db="EMBL/GenBank/DDBJ databases">
        <title>Draft genome sequences of novel Actinobacteria.</title>
        <authorList>
            <person name="Sahin N."/>
            <person name="Ay H."/>
            <person name="Saygin H."/>
        </authorList>
    </citation>
    <scope>NUCLEOTIDE SEQUENCE [LARGE SCALE GENOMIC DNA]</scope>
    <source>
        <strain evidence="2 3">16K309</strain>
    </source>
</reference>
<dbReference type="Pfam" id="PF13489">
    <property type="entry name" value="Methyltransf_23"/>
    <property type="match status" value="1"/>
</dbReference>
<dbReference type="Gene3D" id="3.40.50.150">
    <property type="entry name" value="Vaccinia Virus protein VP39"/>
    <property type="match status" value="1"/>
</dbReference>
<dbReference type="CDD" id="cd02440">
    <property type="entry name" value="AdoMet_MTases"/>
    <property type="match status" value="1"/>
</dbReference>
<feature type="compositionally biased region" description="Basic and acidic residues" evidence="1">
    <location>
        <begin position="1"/>
        <end position="14"/>
    </location>
</feature>
<dbReference type="EMBL" id="SMKS01000087">
    <property type="protein sequence ID" value="TDC99945.1"/>
    <property type="molecule type" value="Genomic_DNA"/>
</dbReference>
<evidence type="ECO:0000313" key="3">
    <source>
        <dbReference type="Proteomes" id="UP000295674"/>
    </source>
</evidence>